<dbReference type="InterPro" id="IPR037460">
    <property type="entry name" value="SEST-like"/>
</dbReference>
<proteinExistence type="predicted"/>
<evidence type="ECO:0000313" key="3">
    <source>
        <dbReference type="EMBL" id="GAB17881.1"/>
    </source>
</evidence>
<organism evidence="3 4">
    <name type="scientific">Gordonia effusa NBRC 100432</name>
    <dbReference type="NCBI Taxonomy" id="1077974"/>
    <lineage>
        <taxon>Bacteria</taxon>
        <taxon>Bacillati</taxon>
        <taxon>Actinomycetota</taxon>
        <taxon>Actinomycetes</taxon>
        <taxon>Mycobacteriales</taxon>
        <taxon>Gordoniaceae</taxon>
        <taxon>Gordonia</taxon>
    </lineage>
</organism>
<dbReference type="GO" id="GO:0019433">
    <property type="term" value="P:triglyceride catabolic process"/>
    <property type="evidence" value="ECO:0007669"/>
    <property type="project" value="TreeGrafter"/>
</dbReference>
<dbReference type="Pfam" id="PF13472">
    <property type="entry name" value="Lipase_GDSL_2"/>
    <property type="match status" value="1"/>
</dbReference>
<feature type="disulfide bond" evidence="1">
    <location>
        <begin position="152"/>
        <end position="201"/>
    </location>
</feature>
<dbReference type="CDD" id="cd01823">
    <property type="entry name" value="SEST_like"/>
    <property type="match status" value="1"/>
</dbReference>
<keyword evidence="4" id="KW-1185">Reference proteome</keyword>
<dbReference type="eggNOG" id="COG2755">
    <property type="taxonomic scope" value="Bacteria"/>
</dbReference>
<comment type="caution">
    <text evidence="3">The sequence shown here is derived from an EMBL/GenBank/DDBJ whole genome shotgun (WGS) entry which is preliminary data.</text>
</comment>
<reference evidence="3 4" key="1">
    <citation type="submission" date="2011-12" db="EMBL/GenBank/DDBJ databases">
        <title>Whole genome shotgun sequence of Gordonia effusa NBRC 100432.</title>
        <authorList>
            <person name="Yoshida I."/>
            <person name="Takarada H."/>
            <person name="Hosoyama A."/>
            <person name="Tsuchikane K."/>
            <person name="Katsumata H."/>
            <person name="Yamazaki S."/>
            <person name="Fujita N."/>
        </authorList>
    </citation>
    <scope>NUCLEOTIDE SEQUENCE [LARGE SCALE GENOMIC DNA]</scope>
    <source>
        <strain evidence="3 4">NBRC 100432</strain>
    </source>
</reference>
<evidence type="ECO:0000256" key="1">
    <source>
        <dbReference type="PIRSR" id="PIRSR637460-2"/>
    </source>
</evidence>
<dbReference type="InterPro" id="IPR013830">
    <property type="entry name" value="SGNH_hydro"/>
</dbReference>
<dbReference type="EMBL" id="BAEH01000041">
    <property type="protein sequence ID" value="GAB17881.1"/>
    <property type="molecule type" value="Genomic_DNA"/>
</dbReference>
<dbReference type="STRING" id="1077974.GOEFS_041_00350"/>
<keyword evidence="1" id="KW-1015">Disulfide bond</keyword>
<feature type="disulfide bond" evidence="1">
    <location>
        <begin position="12"/>
        <end position="39"/>
    </location>
</feature>
<dbReference type="AlphaFoldDB" id="H0QYI0"/>
<dbReference type="PANTHER" id="PTHR37981">
    <property type="entry name" value="LIPASE 2"/>
    <property type="match status" value="1"/>
</dbReference>
<gene>
    <name evidence="3" type="ORF">GOEFS_041_00350</name>
</gene>
<dbReference type="SUPFAM" id="SSF52266">
    <property type="entry name" value="SGNH hydrolase"/>
    <property type="match status" value="1"/>
</dbReference>
<sequence length="241" mass="25332">MRPLVEDSDVQCLRSQRNFGEIIAAQRKSQYPTYLDVSCAGAATKDLYAEQYPGIPPQLDAVGPATKLVTMTLGGNDGGTFGTAVTSCSDLAAADPSGAPCRERYGSRFTDYLTSTTAPALTKTLTAVRAKAPSARVVIVGYPWLLPATGGCYPTMRIAAGDVPYLREVQQTLNTVVQRAARQTGSTYVSMAAASSGHDACAAPQTRWIEPMVGATTTVTLHPNAAGQQALAAATLRMLGR</sequence>
<evidence type="ECO:0000313" key="4">
    <source>
        <dbReference type="Proteomes" id="UP000035034"/>
    </source>
</evidence>
<dbReference type="PANTHER" id="PTHR37981:SF1">
    <property type="entry name" value="SGNH HYDROLASE-TYPE ESTERASE DOMAIN-CONTAINING PROTEIN"/>
    <property type="match status" value="1"/>
</dbReference>
<accession>H0QYI0</accession>
<dbReference type="Proteomes" id="UP000035034">
    <property type="component" value="Unassembled WGS sequence"/>
</dbReference>
<dbReference type="GO" id="GO:0004806">
    <property type="term" value="F:triacylglycerol lipase activity"/>
    <property type="evidence" value="ECO:0007669"/>
    <property type="project" value="TreeGrafter"/>
</dbReference>
<name>H0QYI0_9ACTN</name>
<feature type="disulfide bond" evidence="1">
    <location>
        <begin position="88"/>
        <end position="101"/>
    </location>
</feature>
<evidence type="ECO:0000259" key="2">
    <source>
        <dbReference type="Pfam" id="PF13472"/>
    </source>
</evidence>
<dbReference type="Gene3D" id="3.40.50.1110">
    <property type="entry name" value="SGNH hydrolase"/>
    <property type="match status" value="1"/>
</dbReference>
<protein>
    <submittedName>
        <fullName evidence="3">Putative esterase</fullName>
    </submittedName>
</protein>
<feature type="domain" description="SGNH hydrolase-type esterase" evidence="2">
    <location>
        <begin position="12"/>
        <end position="230"/>
    </location>
</feature>
<dbReference type="InterPro" id="IPR036514">
    <property type="entry name" value="SGNH_hydro_sf"/>
</dbReference>